<keyword evidence="5" id="KW-0406">Ion transport</keyword>
<evidence type="ECO:0000256" key="6">
    <source>
        <dbReference type="ARBA" id="ARBA00023136"/>
    </source>
</evidence>
<evidence type="ECO:0000256" key="5">
    <source>
        <dbReference type="ARBA" id="ARBA00023065"/>
    </source>
</evidence>
<dbReference type="GO" id="GO:0016020">
    <property type="term" value="C:membrane"/>
    <property type="evidence" value="ECO:0007669"/>
    <property type="project" value="UniProtKB-SubCell"/>
</dbReference>
<name>A0A061RYY6_9CHLO</name>
<keyword evidence="7" id="KW-0066">ATP synthesis</keyword>
<evidence type="ECO:0000256" key="2">
    <source>
        <dbReference type="ARBA" id="ARBA00007046"/>
    </source>
</evidence>
<keyword evidence="6" id="KW-0472">Membrane</keyword>
<dbReference type="PRINTS" id="PR00125">
    <property type="entry name" value="ATPASEDELTA"/>
</dbReference>
<dbReference type="PANTHER" id="PTHR11910">
    <property type="entry name" value="ATP SYNTHASE DELTA CHAIN"/>
    <property type="match status" value="1"/>
</dbReference>
<sequence length="273" mass="30382">PDTLSGIKTNCISLRRNPGTPEPQPCLVSIYHQWFRRPVSHPTPTLSFSPLTITMLAARNATVLRGASLQARAPRVQARQPCARRVMAMAVNNEVIGSNYANALVEIAQEQNALEAIHSDMDALSAVFSENRDVAEYLQSPVVQEGEKKKMIATLSKEAGFNSFTTNFLNLLVDKQRMDSMEDVMKAFETKYCELTDTQVAIVRSAVKLEQEQQLVIAKKLQELTGAKNIKLRPEYDETLIAGFIVEYGSNQIDLSVKGAIERVKTQLQTVEL</sequence>
<evidence type="ECO:0000313" key="9">
    <source>
        <dbReference type="EMBL" id="JAC79215.1"/>
    </source>
</evidence>
<evidence type="ECO:0000313" key="8">
    <source>
        <dbReference type="EMBL" id="JAC75984.1"/>
    </source>
</evidence>
<accession>A0A061RYY6</accession>
<dbReference type="SUPFAM" id="SSF47928">
    <property type="entry name" value="N-terminal domain of the delta subunit of the F1F0-ATP synthase"/>
    <property type="match status" value="1"/>
</dbReference>
<dbReference type="InterPro" id="IPR000711">
    <property type="entry name" value="ATPase_OSCP/dsu"/>
</dbReference>
<keyword evidence="4" id="KW-0375">Hydrogen ion transport</keyword>
<reference evidence="8" key="1">
    <citation type="submission" date="2014-05" db="EMBL/GenBank/DDBJ databases">
        <title>The transcriptome of the halophilic microalga Tetraselmis sp. GSL018 isolated from the Great Salt Lake, Utah.</title>
        <authorList>
            <person name="Jinkerson R.E."/>
            <person name="D'Adamo S."/>
            <person name="Posewitz M.C."/>
        </authorList>
    </citation>
    <scope>NUCLEOTIDE SEQUENCE</scope>
    <source>
        <strain evidence="8">GSL018</strain>
    </source>
</reference>
<comment type="subcellular location">
    <subcellularLocation>
        <location evidence="1">Membrane</location>
    </subcellularLocation>
</comment>
<dbReference type="NCBIfam" id="TIGR01145">
    <property type="entry name" value="ATP_synt_delta"/>
    <property type="match status" value="1"/>
</dbReference>
<dbReference type="Pfam" id="PF00213">
    <property type="entry name" value="OSCP"/>
    <property type="match status" value="1"/>
</dbReference>
<dbReference type="InterPro" id="IPR026015">
    <property type="entry name" value="ATP_synth_OSCP/delta_N_sf"/>
</dbReference>
<feature type="non-terminal residue" evidence="8">
    <location>
        <position position="1"/>
    </location>
</feature>
<dbReference type="EMBL" id="GBEZ01006160">
    <property type="protein sequence ID" value="JAC79215.1"/>
    <property type="molecule type" value="Transcribed_RNA"/>
</dbReference>
<evidence type="ECO:0000256" key="7">
    <source>
        <dbReference type="ARBA" id="ARBA00023310"/>
    </source>
</evidence>
<protein>
    <submittedName>
        <fullName evidence="8">F-type H+-transporting ATPase subunit delta</fullName>
    </submittedName>
</protein>
<dbReference type="AlphaFoldDB" id="A0A061RYY6"/>
<gene>
    <name evidence="8" type="primary">ATPH</name>
    <name evidence="9" type="ORF">TSPGSL018_13241</name>
    <name evidence="8" type="ORF">TSPGSL018_21514</name>
</gene>
<keyword evidence="3" id="KW-0813">Transport</keyword>
<proteinExistence type="inferred from homology"/>
<evidence type="ECO:0000256" key="3">
    <source>
        <dbReference type="ARBA" id="ARBA00022448"/>
    </source>
</evidence>
<organism evidence="8">
    <name type="scientific">Tetraselmis sp. GSL018</name>
    <dbReference type="NCBI Taxonomy" id="582737"/>
    <lineage>
        <taxon>Eukaryota</taxon>
        <taxon>Viridiplantae</taxon>
        <taxon>Chlorophyta</taxon>
        <taxon>core chlorophytes</taxon>
        <taxon>Chlorodendrophyceae</taxon>
        <taxon>Chlorodendrales</taxon>
        <taxon>Chlorodendraceae</taxon>
        <taxon>Tetraselmis</taxon>
    </lineage>
</organism>
<comment type="similarity">
    <text evidence="2">Belongs to the ATPase delta chain family.</text>
</comment>
<dbReference type="HAMAP" id="MF_01416">
    <property type="entry name" value="ATP_synth_delta_bact"/>
    <property type="match status" value="1"/>
</dbReference>
<dbReference type="Gene3D" id="1.10.520.20">
    <property type="entry name" value="N-terminal domain of the delta subunit of the F1F0-ATP synthase"/>
    <property type="match status" value="1"/>
</dbReference>
<evidence type="ECO:0000256" key="4">
    <source>
        <dbReference type="ARBA" id="ARBA00022781"/>
    </source>
</evidence>
<evidence type="ECO:0000256" key="1">
    <source>
        <dbReference type="ARBA" id="ARBA00004370"/>
    </source>
</evidence>
<dbReference type="EMBL" id="GBEZ01009614">
    <property type="protein sequence ID" value="JAC75984.1"/>
    <property type="molecule type" value="Transcribed_RNA"/>
</dbReference>
<dbReference type="GO" id="GO:0046933">
    <property type="term" value="F:proton-transporting ATP synthase activity, rotational mechanism"/>
    <property type="evidence" value="ECO:0007669"/>
    <property type="project" value="InterPro"/>
</dbReference>